<dbReference type="GO" id="GO:0007098">
    <property type="term" value="P:centrosome cycle"/>
    <property type="evidence" value="ECO:0007669"/>
    <property type="project" value="InterPro"/>
</dbReference>
<feature type="coiled-coil region" evidence="1">
    <location>
        <begin position="332"/>
        <end position="359"/>
    </location>
</feature>
<dbReference type="PANTHER" id="PTHR28588:SF1">
    <property type="entry name" value="HAUS AUGMIN-LIKE COMPLEX SUBUNIT 5"/>
    <property type="match status" value="1"/>
</dbReference>
<dbReference type="InterPro" id="IPR029131">
    <property type="entry name" value="HAUS5"/>
</dbReference>
<protein>
    <submittedName>
        <fullName evidence="2">HAUS augmin-like complex, subunit 5</fullName>
    </submittedName>
</protein>
<sequence length="653" mass="75919">MADRNLVQELKRWATEEFNLPPDSLPNDNYFKTLCVGTGKPIWKYVTRHVFQQRKIKIMRGNLKWYNMLQEKKMKQSEGKSTAAKQKELQREIEQLTAEITHLDSQISGTEDQLAAQEQSIAQTWAQVEDNRCREMLLQSLTLHGIQDRDMLVGDIKKINEHSLTLEQMTRKAEVEVLFESLSNKESLSSKPTTEPQVLRDVRELCNGRIQFYQSLQESELKTEDTLMTCEQKNSVFQYWLSAVEDLFGGHPPNHILSALQYLALCEQKDLEDKLGSLNITHDVTSLKFRYQDDHLMDISAEAENNLPPVKTLLQAAWEEVEQSFVDMSQTRARATSLRNQLLSQKKEVEQEMSSFVEDLHNDSLGMSALEVELQCVMQAATRDFIHDRCIQLDQQARSRQETLRNLHSQWQSILNFRKWVDLRQEDIRGLIKANSTAKTELIRHQKELQDFVVEKLVPTFDEVTTAANNARNSISKEVKQLGTVSLVALDRRTVEGSQRIPSSWLSIHRVYLPQFKTLCQNMLFPLYRAPVELWSHVRSQWLELRYLQQLRQLQRATLKNTQKEAELLHASDQEDLLSKVHEEDQKLLKALVTRVRHLARRCAQGLVYGDQAKIAIRHWWDQPAQLVLPDINKGGLTFQQWLQRWKLADKVC</sequence>
<reference evidence="2" key="2">
    <citation type="submission" date="2025-09" db="UniProtKB">
        <authorList>
            <consortium name="Ensembl"/>
        </authorList>
    </citation>
    <scope>IDENTIFICATION</scope>
</reference>
<feature type="coiled-coil region" evidence="1">
    <location>
        <begin position="79"/>
        <end position="113"/>
    </location>
</feature>
<name>A0A8C6T0I4_9GOBI</name>
<dbReference type="Ensembl" id="ENSNMLT00000016261.1">
    <property type="protein sequence ID" value="ENSNMLP00000014463.1"/>
    <property type="gene ID" value="ENSNMLG00000009639.1"/>
</dbReference>
<dbReference type="Proteomes" id="UP000694523">
    <property type="component" value="Unplaced"/>
</dbReference>
<dbReference type="GO" id="GO:0070652">
    <property type="term" value="C:HAUS complex"/>
    <property type="evidence" value="ECO:0007669"/>
    <property type="project" value="InterPro"/>
</dbReference>
<keyword evidence="1" id="KW-0175">Coiled coil</keyword>
<dbReference type="GO" id="GO:0051225">
    <property type="term" value="P:spindle assembly"/>
    <property type="evidence" value="ECO:0007669"/>
    <property type="project" value="InterPro"/>
</dbReference>
<dbReference type="InterPro" id="IPR026215">
    <property type="entry name" value="HAUS5_metazoa"/>
</dbReference>
<dbReference type="PRINTS" id="PR02091">
    <property type="entry name" value="HAUSAUGMINL5"/>
</dbReference>
<keyword evidence="3" id="KW-1185">Reference proteome</keyword>
<evidence type="ECO:0000313" key="2">
    <source>
        <dbReference type="Ensembl" id="ENSNMLP00000014463.1"/>
    </source>
</evidence>
<accession>A0A8C6T0I4</accession>
<proteinExistence type="predicted"/>
<dbReference type="PANTHER" id="PTHR28588">
    <property type="entry name" value="HAUS AUGMIN-LIKE COMPLEX SUBUNIT 5"/>
    <property type="match status" value="1"/>
</dbReference>
<evidence type="ECO:0000313" key="3">
    <source>
        <dbReference type="Proteomes" id="UP000694523"/>
    </source>
</evidence>
<evidence type="ECO:0000256" key="1">
    <source>
        <dbReference type="SAM" id="Coils"/>
    </source>
</evidence>
<dbReference type="AlphaFoldDB" id="A0A8C6T0I4"/>
<dbReference type="Pfam" id="PF14817">
    <property type="entry name" value="HAUS5"/>
    <property type="match status" value="1"/>
</dbReference>
<organism evidence="2 3">
    <name type="scientific">Neogobius melanostomus</name>
    <name type="common">round goby</name>
    <dbReference type="NCBI Taxonomy" id="47308"/>
    <lineage>
        <taxon>Eukaryota</taxon>
        <taxon>Metazoa</taxon>
        <taxon>Chordata</taxon>
        <taxon>Craniata</taxon>
        <taxon>Vertebrata</taxon>
        <taxon>Euteleostomi</taxon>
        <taxon>Actinopterygii</taxon>
        <taxon>Neopterygii</taxon>
        <taxon>Teleostei</taxon>
        <taxon>Neoteleostei</taxon>
        <taxon>Acanthomorphata</taxon>
        <taxon>Gobiaria</taxon>
        <taxon>Gobiiformes</taxon>
        <taxon>Gobioidei</taxon>
        <taxon>Gobiidae</taxon>
        <taxon>Benthophilinae</taxon>
        <taxon>Neogobiini</taxon>
        <taxon>Neogobius</taxon>
    </lineage>
</organism>
<dbReference type="GO" id="GO:0005813">
    <property type="term" value="C:centrosome"/>
    <property type="evidence" value="ECO:0007669"/>
    <property type="project" value="TreeGrafter"/>
</dbReference>
<reference evidence="2" key="1">
    <citation type="submission" date="2025-08" db="UniProtKB">
        <authorList>
            <consortium name="Ensembl"/>
        </authorList>
    </citation>
    <scope>IDENTIFICATION</scope>
</reference>